<gene>
    <name evidence="12" type="primary">LOC100801217</name>
    <name evidence="11" type="ORF">GLYMA_07G124100</name>
</gene>
<dbReference type="EnsemblPlants" id="RCW19346">
    <property type="protein sequence ID" value="RCW19346"/>
    <property type="gene ID" value="GLYMA_07G124100"/>
</dbReference>
<organism evidence="11">
    <name type="scientific">Glycine max</name>
    <name type="common">Soybean</name>
    <name type="synonym">Glycine hispida</name>
    <dbReference type="NCBI Taxonomy" id="3847"/>
    <lineage>
        <taxon>Eukaryota</taxon>
        <taxon>Viridiplantae</taxon>
        <taxon>Streptophyta</taxon>
        <taxon>Embryophyta</taxon>
        <taxon>Tracheophyta</taxon>
        <taxon>Spermatophyta</taxon>
        <taxon>Magnoliopsida</taxon>
        <taxon>eudicotyledons</taxon>
        <taxon>Gunneridae</taxon>
        <taxon>Pentapetalae</taxon>
        <taxon>rosids</taxon>
        <taxon>fabids</taxon>
        <taxon>Fabales</taxon>
        <taxon>Fabaceae</taxon>
        <taxon>Papilionoideae</taxon>
        <taxon>50 kb inversion clade</taxon>
        <taxon>NPAAA clade</taxon>
        <taxon>indigoferoid/millettioid clade</taxon>
        <taxon>Phaseoleae</taxon>
        <taxon>Glycine</taxon>
        <taxon>Glycine subgen. Soja</taxon>
    </lineage>
</organism>
<dbReference type="GO" id="GO:0071555">
    <property type="term" value="P:cell wall organization"/>
    <property type="evidence" value="ECO:0007669"/>
    <property type="project" value="UniProtKB-KW"/>
</dbReference>
<dbReference type="GO" id="GO:0004650">
    <property type="term" value="F:polygalacturonase activity"/>
    <property type="evidence" value="ECO:0007669"/>
    <property type="project" value="InterPro"/>
</dbReference>
<feature type="active site" evidence="8">
    <location>
        <position position="214"/>
    </location>
</feature>
<reference evidence="11" key="2">
    <citation type="submission" date="2018-07" db="EMBL/GenBank/DDBJ databases">
        <title>WGS assembly of Glycine max.</title>
        <authorList>
            <person name="Schmutz J."/>
            <person name="Cannon S."/>
            <person name="Schlueter J."/>
            <person name="Ma J."/>
            <person name="Mitros T."/>
            <person name="Nelson W."/>
            <person name="Hyten D."/>
            <person name="Song Q."/>
            <person name="Thelen J."/>
            <person name="Cheng J."/>
            <person name="Xu D."/>
            <person name="Hellsten U."/>
            <person name="May G."/>
            <person name="Yu Y."/>
            <person name="Sakurai T."/>
            <person name="Umezawa T."/>
            <person name="Bhattacharyya M."/>
            <person name="Sandhu D."/>
            <person name="Valliyodan B."/>
            <person name="Lindquist E."/>
            <person name="Peto M."/>
            <person name="Grant D."/>
            <person name="Shu S."/>
            <person name="Goodstein D."/>
            <person name="Barry K."/>
            <person name="Futrell-Griggs M."/>
            <person name="Abernathy B."/>
            <person name="Du J."/>
            <person name="Tian Z."/>
            <person name="Zhu L."/>
            <person name="Gill N."/>
            <person name="Joshi T."/>
            <person name="Libault M."/>
            <person name="Sethuraman A."/>
            <person name="Zhang X."/>
            <person name="Shinozaki K."/>
            <person name="Nguyen H."/>
            <person name="Wing R."/>
            <person name="Cregan P."/>
            <person name="Specht J."/>
            <person name="Grimwood J."/>
            <person name="Rokhsar D."/>
            <person name="Stacey G."/>
            <person name="Shoemaker R."/>
            <person name="Jackson S."/>
        </authorList>
    </citation>
    <scope>NUCLEOTIDE SEQUENCE</scope>
    <source>
        <tissue evidence="11">Callus</tissue>
    </source>
</reference>
<comment type="subcellular location">
    <subcellularLocation>
        <location evidence="1">Secreted</location>
        <location evidence="1">Cell wall</location>
    </subcellularLocation>
</comment>
<dbReference type="PANTHER" id="PTHR31375">
    <property type="match status" value="1"/>
</dbReference>
<dbReference type="EMBL" id="CM000840">
    <property type="protein sequence ID" value="RCW19346.1"/>
    <property type="molecule type" value="Genomic_DNA"/>
</dbReference>
<dbReference type="Gene3D" id="2.160.20.10">
    <property type="entry name" value="Single-stranded right-handed beta-helix, Pectin lyase-like"/>
    <property type="match status" value="1"/>
</dbReference>
<keyword evidence="5 9" id="KW-0378">Hydrolase</keyword>
<evidence type="ECO:0000313" key="13">
    <source>
        <dbReference type="Proteomes" id="UP000008827"/>
    </source>
</evidence>
<keyword evidence="4" id="KW-0964">Secreted</keyword>
<dbReference type="PROSITE" id="PS00502">
    <property type="entry name" value="POLYGALACTURONASE"/>
    <property type="match status" value="1"/>
</dbReference>
<evidence type="ECO:0000256" key="7">
    <source>
        <dbReference type="ARBA" id="ARBA00023316"/>
    </source>
</evidence>
<keyword evidence="3" id="KW-0134">Cell wall</keyword>
<dbReference type="Pfam" id="PF00295">
    <property type="entry name" value="Glyco_hydro_28"/>
    <property type="match status" value="2"/>
</dbReference>
<evidence type="ECO:0000313" key="11">
    <source>
        <dbReference type="EMBL" id="RCW19346.1"/>
    </source>
</evidence>
<evidence type="ECO:0000256" key="3">
    <source>
        <dbReference type="ARBA" id="ARBA00022512"/>
    </source>
</evidence>
<accession>A0A368UIZ8</accession>
<dbReference type="InterPro" id="IPR000743">
    <property type="entry name" value="Glyco_hydro_28"/>
</dbReference>
<evidence type="ECO:0000256" key="8">
    <source>
        <dbReference type="PROSITE-ProRule" id="PRU10052"/>
    </source>
</evidence>
<dbReference type="InterPro" id="IPR006626">
    <property type="entry name" value="PbH1"/>
</dbReference>
<dbReference type="SUPFAM" id="SSF51126">
    <property type="entry name" value="Pectin lyase-like"/>
    <property type="match status" value="1"/>
</dbReference>
<keyword evidence="6 9" id="KW-0326">Glycosidase</keyword>
<evidence type="ECO:0000256" key="1">
    <source>
        <dbReference type="ARBA" id="ARBA00004191"/>
    </source>
</evidence>
<comment type="similarity">
    <text evidence="2 9">Belongs to the glycosyl hydrolase 28 family.</text>
</comment>
<dbReference type="GO" id="GO:0005975">
    <property type="term" value="P:carbohydrate metabolic process"/>
    <property type="evidence" value="ECO:0007669"/>
    <property type="project" value="InterPro"/>
</dbReference>
<name>A0A368UIZ8_SOYBN</name>
<reference evidence="12" key="3">
    <citation type="submission" date="2019-01" db="UniProtKB">
        <authorList>
            <consortium name="EnsemblPlants"/>
        </authorList>
    </citation>
    <scope>IDENTIFICATION</scope>
    <source>
        <strain evidence="12">Williams 82</strain>
    </source>
</reference>
<reference evidence="11 12" key="1">
    <citation type="journal article" date="2010" name="Nature">
        <title>Genome sequence of the palaeopolyploid soybean.</title>
        <authorList>
            <person name="Schmutz J."/>
            <person name="Cannon S.B."/>
            <person name="Schlueter J."/>
            <person name="Ma J."/>
            <person name="Mitros T."/>
            <person name="Nelson W."/>
            <person name="Hyten D.L."/>
            <person name="Song Q."/>
            <person name="Thelen J.J."/>
            <person name="Cheng J."/>
            <person name="Xu D."/>
            <person name="Hellsten U."/>
            <person name="May G.D."/>
            <person name="Yu Y."/>
            <person name="Sakurai T."/>
            <person name="Umezawa T."/>
            <person name="Bhattacharyya M.K."/>
            <person name="Sandhu D."/>
            <person name="Valliyodan B."/>
            <person name="Lindquist E."/>
            <person name="Peto M."/>
            <person name="Grant D."/>
            <person name="Shu S."/>
            <person name="Goodstein D."/>
            <person name="Barry K."/>
            <person name="Futrell-Griggs M."/>
            <person name="Abernathy B."/>
            <person name="Du J."/>
            <person name="Tian Z."/>
            <person name="Zhu L."/>
            <person name="Gill N."/>
            <person name="Joshi T."/>
            <person name="Libault M."/>
            <person name="Sethuraman A."/>
            <person name="Zhang X.-C."/>
            <person name="Shinozaki K."/>
            <person name="Nguyen H.T."/>
            <person name="Wing R.A."/>
            <person name="Cregan P."/>
            <person name="Specht J."/>
            <person name="Grimwood J."/>
            <person name="Rokhsar D."/>
            <person name="Stacey G."/>
            <person name="Shoemaker R.C."/>
            <person name="Jackson S.A."/>
        </authorList>
    </citation>
    <scope>NUCLEOTIDE SEQUENCE</scope>
    <source>
        <strain evidence="12">cv. Williams 82</strain>
        <tissue evidence="11">Callus</tissue>
    </source>
</reference>
<protein>
    <recommendedName>
        <fullName evidence="14">Polygalacturonase</fullName>
    </recommendedName>
</protein>
<dbReference type="ExpressionAtlas" id="A0A368UIZ8">
    <property type="expression patterns" value="baseline"/>
</dbReference>
<evidence type="ECO:0008006" key="14">
    <source>
        <dbReference type="Google" id="ProtNLM"/>
    </source>
</evidence>
<keyword evidence="13" id="KW-1185">Reference proteome</keyword>
<evidence type="ECO:0000256" key="2">
    <source>
        <dbReference type="ARBA" id="ARBA00008834"/>
    </source>
</evidence>
<evidence type="ECO:0000256" key="9">
    <source>
        <dbReference type="RuleBase" id="RU361169"/>
    </source>
</evidence>
<evidence type="ECO:0000256" key="6">
    <source>
        <dbReference type="ARBA" id="ARBA00023295"/>
    </source>
</evidence>
<feature type="signal peptide" evidence="10">
    <location>
        <begin position="1"/>
        <end position="22"/>
    </location>
</feature>
<evidence type="ECO:0000256" key="5">
    <source>
        <dbReference type="ARBA" id="ARBA00022801"/>
    </source>
</evidence>
<keyword evidence="7" id="KW-0961">Cell wall biogenesis/degradation</keyword>
<dbReference type="InterPro" id="IPR012334">
    <property type="entry name" value="Pectin_lyas_fold"/>
</dbReference>
<dbReference type="Proteomes" id="UP000008827">
    <property type="component" value="Chromosome 7"/>
</dbReference>
<evidence type="ECO:0000256" key="4">
    <source>
        <dbReference type="ARBA" id="ARBA00022525"/>
    </source>
</evidence>
<keyword evidence="10" id="KW-0732">Signal</keyword>
<evidence type="ECO:0000313" key="12">
    <source>
        <dbReference type="EnsemblPlants" id="RCW19346"/>
    </source>
</evidence>
<dbReference type="InterPro" id="IPR011050">
    <property type="entry name" value="Pectin_lyase_fold/virulence"/>
</dbReference>
<dbReference type="Gramene" id="RCW19346">
    <property type="protein sequence ID" value="RCW19346"/>
    <property type="gene ID" value="GLYMA_07G124100"/>
</dbReference>
<dbReference type="SMART" id="SM00710">
    <property type="entry name" value="PbH1"/>
    <property type="match status" value="4"/>
</dbReference>
<feature type="chain" id="PRO_5044585055" description="Polygalacturonase" evidence="10">
    <location>
        <begin position="23"/>
        <end position="362"/>
    </location>
</feature>
<evidence type="ECO:0000256" key="10">
    <source>
        <dbReference type="SAM" id="SignalP"/>
    </source>
</evidence>
<dbReference type="AlphaFoldDB" id="A0A368UIZ8"/>
<sequence length="362" mass="38753">MQSLDTCVFILAFIISPYLCHSVGTNTIYNVINYGAKGDGRSDDSQAFLRAWQSTCGAQGAATLLIPPNRVFLVSSLILKGPCSAAIQIQLRGKIVAPAKDAWVGGYKYTWILISNINGLTIEGNGGLLDGDGSTWWACKNCPRPAVLSFQSCNRLSVSYLNIINSPRAHIGINQCQGAIFSNINIHAPGDDCIAITGSSSYINVTGIDCGPGHGISIGSLGRNYDTIQEVHVQNCKFTSTTNGARIKTFAGGSGYAKRITFEEITLIQARNPIIIDQFYVGEDDLTNGEVQVSDVTFRGFRGTCTYDQAIDLSCGPLGCFNIILDQNNIVSSQPGKQAYCSCKNAHGSVRSSVPNCPCLVP</sequence>
<proteinExistence type="inferred from homology"/>